<accession>A0ABV2JWX6</accession>
<protein>
    <recommendedName>
        <fullName evidence="4">Type 1 fimbrial protein</fullName>
    </recommendedName>
</protein>
<feature type="chain" id="PRO_5046710965" description="Type 1 fimbrial protein" evidence="1">
    <location>
        <begin position="26"/>
        <end position="110"/>
    </location>
</feature>
<keyword evidence="1" id="KW-0732">Signal</keyword>
<reference evidence="2 3" key="1">
    <citation type="submission" date="2024-06" db="EMBL/GenBank/DDBJ databases">
        <title>Sorghum-associated microbial communities from plants grown in Nebraska, USA.</title>
        <authorList>
            <person name="Schachtman D."/>
        </authorList>
    </citation>
    <scope>NUCLEOTIDE SEQUENCE [LARGE SCALE GENOMIC DNA]</scope>
    <source>
        <strain evidence="2 3">1073</strain>
    </source>
</reference>
<comment type="caution">
    <text evidence="2">The sequence shown here is derived from an EMBL/GenBank/DDBJ whole genome shotgun (WGS) entry which is preliminary data.</text>
</comment>
<feature type="signal peptide" evidence="1">
    <location>
        <begin position="1"/>
        <end position="25"/>
    </location>
</feature>
<keyword evidence="3" id="KW-1185">Reference proteome</keyword>
<gene>
    <name evidence="2" type="ORF">ABIC75_003062</name>
</gene>
<evidence type="ECO:0000313" key="3">
    <source>
        <dbReference type="Proteomes" id="UP001549184"/>
    </source>
</evidence>
<dbReference type="EMBL" id="JBEPMU010000004">
    <property type="protein sequence ID" value="MET3653326.1"/>
    <property type="molecule type" value="Genomic_DNA"/>
</dbReference>
<dbReference type="Proteomes" id="UP001549184">
    <property type="component" value="Unassembled WGS sequence"/>
</dbReference>
<proteinExistence type="predicted"/>
<dbReference type="RefSeq" id="WP_354014713.1">
    <property type="nucleotide sequence ID" value="NZ_JBEPMU010000004.1"/>
</dbReference>
<evidence type="ECO:0000256" key="1">
    <source>
        <dbReference type="SAM" id="SignalP"/>
    </source>
</evidence>
<sequence>MKGWIRKTWMGCVVAVSLAAPVTRASTSGTITFVGAIVAPTCSMESVQVGPGHTTGGCGIGPDGQPAHTVMYRQDVVSLESALSTQDRLLNYYAGYAGTADTKLTVRTYE</sequence>
<name>A0ABV2JWX6_9GAMM</name>
<organism evidence="2 3">
    <name type="scientific">Dyella japonica</name>
    <dbReference type="NCBI Taxonomy" id="231455"/>
    <lineage>
        <taxon>Bacteria</taxon>
        <taxon>Pseudomonadati</taxon>
        <taxon>Pseudomonadota</taxon>
        <taxon>Gammaproteobacteria</taxon>
        <taxon>Lysobacterales</taxon>
        <taxon>Rhodanobacteraceae</taxon>
        <taxon>Dyella</taxon>
    </lineage>
</organism>
<evidence type="ECO:0000313" key="2">
    <source>
        <dbReference type="EMBL" id="MET3653326.1"/>
    </source>
</evidence>
<evidence type="ECO:0008006" key="4">
    <source>
        <dbReference type="Google" id="ProtNLM"/>
    </source>
</evidence>